<accession>A0A4R2R0N8</accession>
<name>A0A4R2R0N8_9PSEU</name>
<sequence>MSDRHTSAANAEQLGRLTQLVTLLTEQIEGDQRSTAKRVFRSARAQCWNDLAESTPDNEPLGQASRLAFQQLAVHDSVEEVAGQLPAAPERFAPFESFAAATNNNDHPLRHDGELPADGFESP</sequence>
<proteinExistence type="predicted"/>
<evidence type="ECO:0000256" key="1">
    <source>
        <dbReference type="SAM" id="MobiDB-lite"/>
    </source>
</evidence>
<dbReference type="Proteomes" id="UP000294911">
    <property type="component" value="Unassembled WGS sequence"/>
</dbReference>
<organism evidence="2 3">
    <name type="scientific">Tamaricihabitans halophyticus</name>
    <dbReference type="NCBI Taxonomy" id="1262583"/>
    <lineage>
        <taxon>Bacteria</taxon>
        <taxon>Bacillati</taxon>
        <taxon>Actinomycetota</taxon>
        <taxon>Actinomycetes</taxon>
        <taxon>Pseudonocardiales</taxon>
        <taxon>Pseudonocardiaceae</taxon>
        <taxon>Tamaricihabitans</taxon>
    </lineage>
</organism>
<feature type="region of interest" description="Disordered" evidence="1">
    <location>
        <begin position="96"/>
        <end position="123"/>
    </location>
</feature>
<evidence type="ECO:0000313" key="2">
    <source>
        <dbReference type="EMBL" id="TCP53011.1"/>
    </source>
</evidence>
<keyword evidence="3" id="KW-1185">Reference proteome</keyword>
<dbReference type="EMBL" id="SLXQ01000005">
    <property type="protein sequence ID" value="TCP53011.1"/>
    <property type="molecule type" value="Genomic_DNA"/>
</dbReference>
<reference evidence="2 3" key="1">
    <citation type="submission" date="2019-03" db="EMBL/GenBank/DDBJ databases">
        <title>Genomic Encyclopedia of Type Strains, Phase IV (KMG-IV): sequencing the most valuable type-strain genomes for metagenomic binning, comparative biology and taxonomic classification.</title>
        <authorList>
            <person name="Goeker M."/>
        </authorList>
    </citation>
    <scope>NUCLEOTIDE SEQUENCE [LARGE SCALE GENOMIC DNA]</scope>
    <source>
        <strain evidence="2 3">DSM 45765</strain>
    </source>
</reference>
<gene>
    <name evidence="2" type="ORF">EV191_10573</name>
</gene>
<protein>
    <submittedName>
        <fullName evidence="2">Uncharacterized protein</fullName>
    </submittedName>
</protein>
<comment type="caution">
    <text evidence="2">The sequence shown here is derived from an EMBL/GenBank/DDBJ whole genome shotgun (WGS) entry which is preliminary data.</text>
</comment>
<dbReference type="RefSeq" id="WP_132877466.1">
    <property type="nucleotide sequence ID" value="NZ_SLXQ01000005.1"/>
</dbReference>
<dbReference type="AlphaFoldDB" id="A0A4R2R0N8"/>
<evidence type="ECO:0000313" key="3">
    <source>
        <dbReference type="Proteomes" id="UP000294911"/>
    </source>
</evidence>